<dbReference type="GO" id="GO:0046872">
    <property type="term" value="F:metal ion binding"/>
    <property type="evidence" value="ECO:0007669"/>
    <property type="project" value="UniProtKB-UniRule"/>
</dbReference>
<dbReference type="PANTHER" id="PTHR10192:SF5">
    <property type="entry name" value="GEPHYRIN"/>
    <property type="match status" value="1"/>
</dbReference>
<evidence type="ECO:0000256" key="6">
    <source>
        <dbReference type="ARBA" id="ARBA00047317"/>
    </source>
</evidence>
<dbReference type="InterPro" id="IPR036688">
    <property type="entry name" value="MoeA_C_domain_IV_sf"/>
</dbReference>
<dbReference type="EMBL" id="BSUL01000001">
    <property type="protein sequence ID" value="GMA28602.1"/>
    <property type="molecule type" value="Genomic_DNA"/>
</dbReference>
<dbReference type="GO" id="GO:0006777">
    <property type="term" value="P:Mo-molybdopterin cofactor biosynthetic process"/>
    <property type="evidence" value="ECO:0007669"/>
    <property type="project" value="UniProtKB-UniRule"/>
</dbReference>
<comment type="caution">
    <text evidence="9">The sequence shown here is derived from an EMBL/GenBank/DDBJ whole genome shotgun (WGS) entry which is preliminary data.</text>
</comment>
<dbReference type="AlphaFoldDB" id="A0AA37ULB4"/>
<evidence type="ECO:0000256" key="5">
    <source>
        <dbReference type="ARBA" id="ARBA00023150"/>
    </source>
</evidence>
<dbReference type="GO" id="GO:0061599">
    <property type="term" value="F:molybdopterin molybdotransferase activity"/>
    <property type="evidence" value="ECO:0007669"/>
    <property type="project" value="UniProtKB-UniRule"/>
</dbReference>
<evidence type="ECO:0000256" key="7">
    <source>
        <dbReference type="RuleBase" id="RU365090"/>
    </source>
</evidence>
<dbReference type="Pfam" id="PF03454">
    <property type="entry name" value="MoeA_C"/>
    <property type="match status" value="1"/>
</dbReference>
<evidence type="ECO:0000256" key="2">
    <source>
        <dbReference type="ARBA" id="ARBA00005046"/>
    </source>
</evidence>
<dbReference type="InterPro" id="IPR001453">
    <property type="entry name" value="MoaB/Mog_dom"/>
</dbReference>
<dbReference type="GO" id="GO:0005829">
    <property type="term" value="C:cytosol"/>
    <property type="evidence" value="ECO:0007669"/>
    <property type="project" value="TreeGrafter"/>
</dbReference>
<dbReference type="Pfam" id="PF03453">
    <property type="entry name" value="MoeA_N"/>
    <property type="match status" value="1"/>
</dbReference>
<accession>A0AA37ULB4</accession>
<dbReference type="InterPro" id="IPR005110">
    <property type="entry name" value="MoeA_linker/N"/>
</dbReference>
<dbReference type="PANTHER" id="PTHR10192">
    <property type="entry name" value="MOLYBDOPTERIN BIOSYNTHESIS PROTEIN"/>
    <property type="match status" value="1"/>
</dbReference>
<proteinExistence type="inferred from homology"/>
<comment type="catalytic activity">
    <reaction evidence="6">
        <text>adenylyl-molybdopterin + molybdate = Mo-molybdopterin + AMP + H(+)</text>
        <dbReference type="Rhea" id="RHEA:35047"/>
        <dbReference type="ChEBI" id="CHEBI:15378"/>
        <dbReference type="ChEBI" id="CHEBI:36264"/>
        <dbReference type="ChEBI" id="CHEBI:62727"/>
        <dbReference type="ChEBI" id="CHEBI:71302"/>
        <dbReference type="ChEBI" id="CHEBI:456215"/>
        <dbReference type="EC" id="2.10.1.1"/>
    </reaction>
</comment>
<reference evidence="9 10" key="1">
    <citation type="journal article" date="2014" name="Int. J. Syst. Evol. Microbiol.">
        <title>Complete genome sequence of Corynebacterium casei LMG S-19264T (=DSM 44701T), isolated from a smear-ripened cheese.</title>
        <authorList>
            <consortium name="US DOE Joint Genome Institute (JGI-PGF)"/>
            <person name="Walter F."/>
            <person name="Albersmeier A."/>
            <person name="Kalinowski J."/>
            <person name="Ruckert C."/>
        </authorList>
    </citation>
    <scope>NUCLEOTIDE SEQUENCE [LARGE SCALE GENOMIC DNA]</scope>
    <source>
        <strain evidence="9 10">NBRC 112289</strain>
    </source>
</reference>
<dbReference type="Gene3D" id="2.40.340.10">
    <property type="entry name" value="MoeA, C-terminal, domain IV"/>
    <property type="match status" value="1"/>
</dbReference>
<dbReference type="SUPFAM" id="SSF63882">
    <property type="entry name" value="MoeA N-terminal region -like"/>
    <property type="match status" value="1"/>
</dbReference>
<evidence type="ECO:0000256" key="4">
    <source>
        <dbReference type="ARBA" id="ARBA00022505"/>
    </source>
</evidence>
<protein>
    <recommendedName>
        <fullName evidence="7">Molybdopterin molybdenumtransferase</fullName>
        <ecNumber evidence="7">2.10.1.1</ecNumber>
    </recommendedName>
</protein>
<dbReference type="Gene3D" id="3.40.980.10">
    <property type="entry name" value="MoaB/Mog-like domain"/>
    <property type="match status" value="1"/>
</dbReference>
<gene>
    <name evidence="9" type="ORF">GCM10025874_18550</name>
</gene>
<sequence length="296" mass="30217">MVPVERALPSSYPAEGEPVTLPGGIAAGTFIRSAGSDARAGDLLLQGGTRLGPAQWGALAAAGVGAVAAHRRTRVLVVSTGLELAAPGEPLAPGRIHDANGASLGASLAGLGLDVSVASLRSDDPAALIGLLREREFDLLVTSGGVSAGAHEVVRLALEPLGVAFLSVAMQPGGPQGLGLADLGHGSVPVVALPGNPVSVLVSFEAFLRPALLEAAGRRRTRRDAERLPLAEALDSPAGKHQLRRATVHDGRVHMVGGPSSHLLGHYALADVLAHVPVGVERMEAGEPIDIWRIDD</sequence>
<comment type="similarity">
    <text evidence="3 7">Belongs to the MoeA family.</text>
</comment>
<keyword evidence="10" id="KW-1185">Reference proteome</keyword>
<keyword evidence="7" id="KW-0808">Transferase</keyword>
<keyword evidence="7" id="KW-0460">Magnesium</keyword>
<dbReference type="Gene3D" id="3.90.105.10">
    <property type="entry name" value="Molybdopterin biosynthesis moea protein, domain 2"/>
    <property type="match status" value="1"/>
</dbReference>
<comment type="pathway">
    <text evidence="2 7">Cofactor biosynthesis; molybdopterin biosynthesis.</text>
</comment>
<name>A0AA37ULB4_9MICO</name>
<keyword evidence="7" id="KW-0479">Metal-binding</keyword>
<dbReference type="Proteomes" id="UP001157160">
    <property type="component" value="Unassembled WGS sequence"/>
</dbReference>
<dbReference type="InterPro" id="IPR005111">
    <property type="entry name" value="MoeA_C_domain_IV"/>
</dbReference>
<evidence type="ECO:0000259" key="8">
    <source>
        <dbReference type="SMART" id="SM00852"/>
    </source>
</evidence>
<feature type="domain" description="MoaB/Mog" evidence="8">
    <location>
        <begin position="76"/>
        <end position="214"/>
    </location>
</feature>
<comment type="cofactor">
    <cofactor evidence="7">
        <name>Mg(2+)</name>
        <dbReference type="ChEBI" id="CHEBI:18420"/>
    </cofactor>
</comment>
<dbReference type="InterPro" id="IPR038987">
    <property type="entry name" value="MoeA-like"/>
</dbReference>
<dbReference type="InterPro" id="IPR036425">
    <property type="entry name" value="MoaB/Mog-like_dom_sf"/>
</dbReference>
<dbReference type="EC" id="2.10.1.1" evidence="7"/>
<keyword evidence="5 7" id="KW-0501">Molybdenum cofactor biosynthesis</keyword>
<keyword evidence="4 7" id="KW-0500">Molybdenum</keyword>
<organism evidence="9 10">
    <name type="scientific">Arenivirga flava</name>
    <dbReference type="NCBI Taxonomy" id="1930060"/>
    <lineage>
        <taxon>Bacteria</taxon>
        <taxon>Bacillati</taxon>
        <taxon>Actinomycetota</taxon>
        <taxon>Actinomycetes</taxon>
        <taxon>Micrococcales</taxon>
        <taxon>Microbacteriaceae</taxon>
        <taxon>Arenivirga</taxon>
    </lineage>
</organism>
<evidence type="ECO:0000256" key="3">
    <source>
        <dbReference type="ARBA" id="ARBA00010763"/>
    </source>
</evidence>
<dbReference type="Gene3D" id="2.170.190.11">
    <property type="entry name" value="Molybdopterin biosynthesis moea protein, domain 3"/>
    <property type="match status" value="1"/>
</dbReference>
<dbReference type="SUPFAM" id="SSF53218">
    <property type="entry name" value="Molybdenum cofactor biosynthesis proteins"/>
    <property type="match status" value="1"/>
</dbReference>
<evidence type="ECO:0000313" key="10">
    <source>
        <dbReference type="Proteomes" id="UP001157160"/>
    </source>
</evidence>
<dbReference type="SUPFAM" id="SSF63867">
    <property type="entry name" value="MoeA C-terminal domain-like"/>
    <property type="match status" value="1"/>
</dbReference>
<evidence type="ECO:0000256" key="1">
    <source>
        <dbReference type="ARBA" id="ARBA00002901"/>
    </source>
</evidence>
<comment type="function">
    <text evidence="1 7">Catalyzes the insertion of molybdate into adenylated molybdopterin with the concomitant release of AMP.</text>
</comment>
<evidence type="ECO:0000313" key="9">
    <source>
        <dbReference type="EMBL" id="GMA28602.1"/>
    </source>
</evidence>
<dbReference type="InterPro" id="IPR036135">
    <property type="entry name" value="MoeA_linker/N_sf"/>
</dbReference>
<dbReference type="SMART" id="SM00852">
    <property type="entry name" value="MoCF_biosynth"/>
    <property type="match status" value="1"/>
</dbReference>
<dbReference type="Pfam" id="PF00994">
    <property type="entry name" value="MoCF_biosynth"/>
    <property type="match status" value="1"/>
</dbReference>